<dbReference type="Proteomes" id="UP000014760">
    <property type="component" value="Unassembled WGS sequence"/>
</dbReference>
<feature type="binding site" evidence="2">
    <location>
        <position position="326"/>
    </location>
    <ligand>
        <name>Zn(2+)</name>
        <dbReference type="ChEBI" id="CHEBI:29105"/>
    </ligand>
</feature>
<name>R7V638_CAPTE</name>
<comment type="similarity">
    <text evidence="1">Belongs to the LanC-like protein family.</text>
</comment>
<feature type="binding site" evidence="2">
    <location>
        <position position="325"/>
    </location>
    <ligand>
        <name>Zn(2+)</name>
        <dbReference type="ChEBI" id="CHEBI:29105"/>
    </ligand>
</feature>
<dbReference type="PRINTS" id="PR01950">
    <property type="entry name" value="LANCSUPER"/>
</dbReference>
<dbReference type="SMART" id="SM01260">
    <property type="entry name" value="LANC_like"/>
    <property type="match status" value="1"/>
</dbReference>
<dbReference type="OMA" id="LSLYFEW"/>
<dbReference type="Gene3D" id="1.50.10.10">
    <property type="match status" value="1"/>
</dbReference>
<evidence type="ECO:0000256" key="2">
    <source>
        <dbReference type="PIRSR" id="PIRSR607822-1"/>
    </source>
</evidence>
<dbReference type="GO" id="GO:0005886">
    <property type="term" value="C:plasma membrane"/>
    <property type="evidence" value="ECO:0007669"/>
    <property type="project" value="TreeGrafter"/>
</dbReference>
<dbReference type="EMBL" id="KB294881">
    <property type="protein sequence ID" value="ELU13947.1"/>
    <property type="molecule type" value="Genomic_DNA"/>
</dbReference>
<sequence>MSKREFDNAFPDYNGENLLGADSSINSEFAGKIRGHVSRMLDALENGLSKGVDWKNYSVYTGTTGVAYLYFHLYTVLDDCQEDRFLKKALSLLEPCLTHLGLRRVSFLQGDAGPLALATVVYHLLGRSTAKQDCLERLLEMKTIVYDDHCLPEELLNGRIGYLYALLFVNHHLGADTIDKLVVYRVYETVLKNGRQFAKEERSKFPLMYEWHDKKYLGAAHGLAGILYLLLQIREPVYQKYSHEWIEPSIEMLMTLRFPSGNYPSSIGSASGDKLVQWCHGAPGWVPTFCMAHKTYGEPKYLDEALKCGEVIWCRGLLRKGYGLCHGSAGNAYAFLSLFRATNDQKHLHRACQFAEWCFQYGSHGCRNPDRPLSLFEGLAGTIYFLTDLLKPMKSRFPAFEL</sequence>
<dbReference type="Pfam" id="PF05147">
    <property type="entry name" value="LANC_like"/>
    <property type="match status" value="1"/>
</dbReference>
<evidence type="ECO:0000313" key="5">
    <source>
        <dbReference type="Proteomes" id="UP000014760"/>
    </source>
</evidence>
<feature type="binding site" evidence="2">
    <location>
        <position position="279"/>
    </location>
    <ligand>
        <name>Zn(2+)</name>
        <dbReference type="ChEBI" id="CHEBI:29105"/>
    </ligand>
</feature>
<dbReference type="SUPFAM" id="SSF158745">
    <property type="entry name" value="LanC-like"/>
    <property type="match status" value="1"/>
</dbReference>
<evidence type="ECO:0000256" key="1">
    <source>
        <dbReference type="ARBA" id="ARBA00007179"/>
    </source>
</evidence>
<dbReference type="InterPro" id="IPR007822">
    <property type="entry name" value="LANC-like"/>
</dbReference>
<proteinExistence type="inferred from homology"/>
<protein>
    <submittedName>
        <fullName evidence="3 4">Uncharacterized protein</fullName>
    </submittedName>
</protein>
<dbReference type="GO" id="GO:0046872">
    <property type="term" value="F:metal ion binding"/>
    <property type="evidence" value="ECO:0007669"/>
    <property type="project" value="UniProtKB-KW"/>
</dbReference>
<keyword evidence="2" id="KW-0862">Zinc</keyword>
<dbReference type="GO" id="GO:0031179">
    <property type="term" value="P:peptide modification"/>
    <property type="evidence" value="ECO:0007669"/>
    <property type="project" value="InterPro"/>
</dbReference>
<dbReference type="HOGENOM" id="CLU_036244_0_0_1"/>
<reference evidence="5" key="1">
    <citation type="submission" date="2012-12" db="EMBL/GenBank/DDBJ databases">
        <authorList>
            <person name="Hellsten U."/>
            <person name="Grimwood J."/>
            <person name="Chapman J.A."/>
            <person name="Shapiro H."/>
            <person name="Aerts A."/>
            <person name="Otillar R.P."/>
            <person name="Terry A.Y."/>
            <person name="Boore J.L."/>
            <person name="Simakov O."/>
            <person name="Marletaz F."/>
            <person name="Cho S.-J."/>
            <person name="Edsinger-Gonzales E."/>
            <person name="Havlak P."/>
            <person name="Kuo D.-H."/>
            <person name="Larsson T."/>
            <person name="Lv J."/>
            <person name="Arendt D."/>
            <person name="Savage R."/>
            <person name="Osoegawa K."/>
            <person name="de Jong P."/>
            <person name="Lindberg D.R."/>
            <person name="Seaver E.C."/>
            <person name="Weisblat D.A."/>
            <person name="Putnam N.H."/>
            <person name="Grigoriev I.V."/>
            <person name="Rokhsar D.S."/>
        </authorList>
    </citation>
    <scope>NUCLEOTIDE SEQUENCE</scope>
    <source>
        <strain evidence="5">I ESC-2004</strain>
    </source>
</reference>
<dbReference type="GO" id="GO:0005975">
    <property type="term" value="P:carbohydrate metabolic process"/>
    <property type="evidence" value="ECO:0007669"/>
    <property type="project" value="InterPro"/>
</dbReference>
<dbReference type="PANTHER" id="PTHR12736:SF21">
    <property type="entry name" value="LANC-LIKE PROTEIN 2"/>
    <property type="match status" value="1"/>
</dbReference>
<dbReference type="PANTHER" id="PTHR12736">
    <property type="entry name" value="LANC-LIKE PROTEIN"/>
    <property type="match status" value="1"/>
</dbReference>
<dbReference type="AlphaFoldDB" id="R7V638"/>
<organism evidence="3">
    <name type="scientific">Capitella teleta</name>
    <name type="common">Polychaete worm</name>
    <dbReference type="NCBI Taxonomy" id="283909"/>
    <lineage>
        <taxon>Eukaryota</taxon>
        <taxon>Metazoa</taxon>
        <taxon>Spiralia</taxon>
        <taxon>Lophotrochozoa</taxon>
        <taxon>Annelida</taxon>
        <taxon>Polychaeta</taxon>
        <taxon>Sedentaria</taxon>
        <taxon>Scolecida</taxon>
        <taxon>Capitellidae</taxon>
        <taxon>Capitella</taxon>
    </lineage>
</organism>
<dbReference type="InterPro" id="IPR020464">
    <property type="entry name" value="LanC-like_prot_euk"/>
</dbReference>
<accession>R7V638</accession>
<evidence type="ECO:0000313" key="4">
    <source>
        <dbReference type="EnsemblMetazoa" id="CapteP174165"/>
    </source>
</evidence>
<dbReference type="EnsemblMetazoa" id="CapteT174165">
    <property type="protein sequence ID" value="CapteP174165"/>
    <property type="gene ID" value="CapteG174165"/>
</dbReference>
<keyword evidence="5" id="KW-1185">Reference proteome</keyword>
<dbReference type="EMBL" id="AMQN01004977">
    <property type="status" value="NOT_ANNOTATED_CDS"/>
    <property type="molecule type" value="Genomic_DNA"/>
</dbReference>
<evidence type="ECO:0000313" key="3">
    <source>
        <dbReference type="EMBL" id="ELU13947.1"/>
    </source>
</evidence>
<keyword evidence="2" id="KW-0479">Metal-binding</keyword>
<dbReference type="OrthoDB" id="10257263at2759"/>
<gene>
    <name evidence="3" type="ORF">CAPTEDRAFT_174165</name>
</gene>
<dbReference type="PRINTS" id="PR01951">
    <property type="entry name" value="LANCEUKARYTE"/>
</dbReference>
<reference evidence="3 5" key="2">
    <citation type="journal article" date="2013" name="Nature">
        <title>Insights into bilaterian evolution from three spiralian genomes.</title>
        <authorList>
            <person name="Simakov O."/>
            <person name="Marletaz F."/>
            <person name="Cho S.J."/>
            <person name="Edsinger-Gonzales E."/>
            <person name="Havlak P."/>
            <person name="Hellsten U."/>
            <person name="Kuo D.H."/>
            <person name="Larsson T."/>
            <person name="Lv J."/>
            <person name="Arendt D."/>
            <person name="Savage R."/>
            <person name="Osoegawa K."/>
            <person name="de Jong P."/>
            <person name="Grimwood J."/>
            <person name="Chapman J.A."/>
            <person name="Shapiro H."/>
            <person name="Aerts A."/>
            <person name="Otillar R.P."/>
            <person name="Terry A.Y."/>
            <person name="Boore J.L."/>
            <person name="Grigoriev I.V."/>
            <person name="Lindberg D.R."/>
            <person name="Seaver E.C."/>
            <person name="Weisblat D.A."/>
            <person name="Putnam N.H."/>
            <person name="Rokhsar D.S."/>
        </authorList>
    </citation>
    <scope>NUCLEOTIDE SEQUENCE</scope>
    <source>
        <strain evidence="3 5">I ESC-2004</strain>
    </source>
</reference>
<dbReference type="CDD" id="cd04794">
    <property type="entry name" value="euk_LANCL"/>
    <property type="match status" value="1"/>
</dbReference>
<reference evidence="4" key="3">
    <citation type="submission" date="2015-06" db="UniProtKB">
        <authorList>
            <consortium name="EnsemblMetazoa"/>
        </authorList>
    </citation>
    <scope>IDENTIFICATION</scope>
</reference>
<dbReference type="InterPro" id="IPR012341">
    <property type="entry name" value="6hp_glycosidase-like_sf"/>
</dbReference>